<comment type="similarity">
    <text evidence="2">Belongs to the flagellar radial spoke RSP3 family.</text>
</comment>
<dbReference type="GO" id="GO:0005929">
    <property type="term" value="C:cilium"/>
    <property type="evidence" value="ECO:0007669"/>
    <property type="project" value="TreeGrafter"/>
</dbReference>
<feature type="region of interest" description="Disordered" evidence="10">
    <location>
        <begin position="631"/>
        <end position="654"/>
    </location>
</feature>
<keyword evidence="9" id="KW-0175">Coiled coil</keyword>
<dbReference type="Proteomes" id="UP000639338">
    <property type="component" value="Unassembled WGS sequence"/>
</dbReference>
<feature type="compositionally biased region" description="Basic and acidic residues" evidence="10">
    <location>
        <begin position="636"/>
        <end position="647"/>
    </location>
</feature>
<comment type="caution">
    <text evidence="11">The sequence shown here is derived from an EMBL/GenBank/DDBJ whole genome shotgun (WGS) entry which is preliminary data.</text>
</comment>
<dbReference type="InterPro" id="IPR009290">
    <property type="entry name" value="Radial_spoke_3"/>
</dbReference>
<dbReference type="Pfam" id="PF06098">
    <property type="entry name" value="Radial_spoke_3"/>
    <property type="match status" value="1"/>
</dbReference>
<dbReference type="PANTHER" id="PTHR21648:SF0">
    <property type="entry name" value="RADIAL SPOKE HEAD PROTEIN 3 HOMOLOG"/>
    <property type="match status" value="1"/>
</dbReference>
<keyword evidence="8" id="KW-0966">Cell projection</keyword>
<dbReference type="AlphaFoldDB" id="A0A835CUM3"/>
<sequence>MPTGVSNLAQFNNAGEKYKPAFKIINRDNLQTTLPIIHFNQMNSDDINNDINNEINNNITKINNKKNLNKKKCISRSNDHLVLASLQNNQKTPIQNNGKKKIKSKSHDNLINIDADNKKKLGKKLMNISTENFNDVLNAKLRKIQEQEENEMAKKINKKIINNNNTNNNNNINMKKPFITTVKSGEFLMPPPEVAALLGMTPTGAWIGNTYLNNIDNSSGINTNNNNNSSLHINNDIIVPKLKHRSLITIGKRPEIRHSSHNARCPAALKATIDFSINHQNNNNNNYVNSITAKSLAQEERLKHLSDNKFDKNETDHHSLPFGNIMYDKRVIRGSTYASSQLLNDGEQSQAAKYAEMRRKGLLKKKNQLQTTRSMMLRIKSPPPVAGRKHEPVQTELYLEELFDKPSESEVGTQTDYFLDRPSTPPYCPGKIGTDVETQIDPGDLFDYDTEVQPILEVLVGKTIEQALIEVLEEEELAALREQQRRFLELRAAEKVEHQRLEQQDRRIREEKNQRLKQHEEAVKIQQETEERVAAAVLLTGYIAELLPTAIENLKLSGYLIDDIKPDIQDNFMPWLTNEVKKEIGNTIESREILMDIVTEVLENRAKTYHKIGIENESNYVSSENIATQEFEEESGGIRDRDFHDYKTPNLLNN</sequence>
<dbReference type="EMBL" id="JACMRX010000002">
    <property type="protein sequence ID" value="KAF7994473.1"/>
    <property type="molecule type" value="Genomic_DNA"/>
</dbReference>
<organism evidence="11 12">
    <name type="scientific">Aphidius gifuensis</name>
    <name type="common">Parasitoid wasp</name>
    <dbReference type="NCBI Taxonomy" id="684658"/>
    <lineage>
        <taxon>Eukaryota</taxon>
        <taxon>Metazoa</taxon>
        <taxon>Ecdysozoa</taxon>
        <taxon>Arthropoda</taxon>
        <taxon>Hexapoda</taxon>
        <taxon>Insecta</taxon>
        <taxon>Pterygota</taxon>
        <taxon>Neoptera</taxon>
        <taxon>Endopterygota</taxon>
        <taxon>Hymenoptera</taxon>
        <taxon>Apocrita</taxon>
        <taxon>Ichneumonoidea</taxon>
        <taxon>Braconidae</taxon>
        <taxon>Aphidiinae</taxon>
        <taxon>Aphidius</taxon>
    </lineage>
</organism>
<keyword evidence="7" id="KW-0206">Cytoskeleton</keyword>
<evidence type="ECO:0000256" key="1">
    <source>
        <dbReference type="ARBA" id="ARBA00004611"/>
    </source>
</evidence>
<keyword evidence="3" id="KW-0963">Cytoplasm</keyword>
<evidence type="ECO:0000256" key="2">
    <source>
        <dbReference type="ARBA" id="ARBA00006737"/>
    </source>
</evidence>
<evidence type="ECO:0000256" key="4">
    <source>
        <dbReference type="ARBA" id="ARBA00022553"/>
    </source>
</evidence>
<keyword evidence="5" id="KW-0282">Flagellum</keyword>
<evidence type="ECO:0000256" key="7">
    <source>
        <dbReference type="ARBA" id="ARBA00023212"/>
    </source>
</evidence>
<evidence type="ECO:0000256" key="5">
    <source>
        <dbReference type="ARBA" id="ARBA00022846"/>
    </source>
</evidence>
<name>A0A835CUM3_APHGI</name>
<proteinExistence type="inferred from homology"/>
<dbReference type="PANTHER" id="PTHR21648">
    <property type="entry name" value="FLAGELLAR RADIAL SPOKE PROTEIN 3"/>
    <property type="match status" value="1"/>
</dbReference>
<protein>
    <recommendedName>
        <fullName evidence="13">Radial spoke head protein 3 homolog</fullName>
    </recommendedName>
</protein>
<comment type="subcellular location">
    <subcellularLocation>
        <location evidence="1">Cytoplasm</location>
        <location evidence="1">Cytoskeleton</location>
        <location evidence="1">Flagellum axoneme</location>
    </subcellularLocation>
</comment>
<evidence type="ECO:0000256" key="3">
    <source>
        <dbReference type="ARBA" id="ARBA00022490"/>
    </source>
</evidence>
<keyword evidence="12" id="KW-1185">Reference proteome</keyword>
<gene>
    <name evidence="11" type="ORF">HCN44_003945</name>
</gene>
<evidence type="ECO:0000256" key="8">
    <source>
        <dbReference type="ARBA" id="ARBA00023273"/>
    </source>
</evidence>
<keyword evidence="6" id="KW-0969">Cilium</keyword>
<evidence type="ECO:0000256" key="10">
    <source>
        <dbReference type="SAM" id="MobiDB-lite"/>
    </source>
</evidence>
<keyword evidence="4" id="KW-0597">Phosphoprotein</keyword>
<reference evidence="11 12" key="1">
    <citation type="submission" date="2020-08" db="EMBL/GenBank/DDBJ databases">
        <title>Aphidius gifuensis genome sequencing and assembly.</title>
        <authorList>
            <person name="Du Z."/>
        </authorList>
    </citation>
    <scope>NUCLEOTIDE SEQUENCE [LARGE SCALE GENOMIC DNA]</scope>
    <source>
        <strain evidence="11">YNYX2018</strain>
        <tissue evidence="11">Adults</tissue>
    </source>
</reference>
<evidence type="ECO:0000313" key="12">
    <source>
        <dbReference type="Proteomes" id="UP000639338"/>
    </source>
</evidence>
<accession>A0A835CUM3</accession>
<evidence type="ECO:0008006" key="13">
    <source>
        <dbReference type="Google" id="ProtNLM"/>
    </source>
</evidence>
<evidence type="ECO:0000313" key="11">
    <source>
        <dbReference type="EMBL" id="KAF7994473.1"/>
    </source>
</evidence>
<evidence type="ECO:0000256" key="9">
    <source>
        <dbReference type="SAM" id="Coils"/>
    </source>
</evidence>
<dbReference type="OrthoDB" id="313308at2759"/>
<evidence type="ECO:0000256" key="6">
    <source>
        <dbReference type="ARBA" id="ARBA00023069"/>
    </source>
</evidence>
<feature type="coiled-coil region" evidence="9">
    <location>
        <begin position="501"/>
        <end position="529"/>
    </location>
</feature>